<evidence type="ECO:0000313" key="9">
    <source>
        <dbReference type="EMBL" id="AOW01176.1"/>
    </source>
</evidence>
<organism evidence="9 11">
    <name type="scientific">Yarrowia lipolytica</name>
    <name type="common">Candida lipolytica</name>
    <dbReference type="NCBI Taxonomy" id="4952"/>
    <lineage>
        <taxon>Eukaryota</taxon>
        <taxon>Fungi</taxon>
        <taxon>Dikarya</taxon>
        <taxon>Ascomycota</taxon>
        <taxon>Saccharomycotina</taxon>
        <taxon>Dipodascomycetes</taxon>
        <taxon>Dipodascales</taxon>
        <taxon>Dipodascales incertae sedis</taxon>
        <taxon>Yarrowia</taxon>
    </lineage>
</organism>
<keyword evidence="3 6" id="KW-0833">Ubl conjugation pathway</keyword>
<proteinExistence type="inferred from homology"/>
<evidence type="ECO:0000313" key="11">
    <source>
        <dbReference type="Proteomes" id="UP000182444"/>
    </source>
</evidence>
<feature type="region of interest" description="Disordered" evidence="7">
    <location>
        <begin position="150"/>
        <end position="214"/>
    </location>
</feature>
<evidence type="ECO:0000259" key="8">
    <source>
        <dbReference type="PROSITE" id="PS50127"/>
    </source>
</evidence>
<dbReference type="PROSITE" id="PS50127">
    <property type="entry name" value="UBC_2"/>
    <property type="match status" value="1"/>
</dbReference>
<dbReference type="PANTHER" id="PTHR24067">
    <property type="entry name" value="UBIQUITIN-CONJUGATING ENZYME E2"/>
    <property type="match status" value="1"/>
</dbReference>
<dbReference type="VEuPathDB" id="FungiDB:YALI1_B05043g"/>
<feature type="compositionally biased region" description="Basic residues" evidence="7">
    <location>
        <begin position="201"/>
        <end position="214"/>
    </location>
</feature>
<dbReference type="PROSITE" id="PS00183">
    <property type="entry name" value="UBC_1"/>
    <property type="match status" value="1"/>
</dbReference>
<feature type="domain" description="UBC core" evidence="8">
    <location>
        <begin position="1"/>
        <end position="146"/>
    </location>
</feature>
<dbReference type="AlphaFoldDB" id="A0A1D8N6B6"/>
<keyword evidence="1" id="KW-0808">Transferase</keyword>
<dbReference type="eggNOG" id="KOG0423">
    <property type="taxonomic scope" value="Eukaryota"/>
</dbReference>
<reference evidence="10 12" key="2">
    <citation type="submission" date="2018-07" db="EMBL/GenBank/DDBJ databases">
        <title>Draft Genome Assemblies for Five Robust Yarrowia lipolytica Strains Exhibiting High Lipid Production and Pentose Sugar Utilization and Sugar Alcohol Secretion from Undetoxified Lignocellulosic Biomass Hydrolysates.</title>
        <authorList>
            <consortium name="DOE Joint Genome Institute"/>
            <person name="Walker C."/>
            <person name="Ryu S."/>
            <person name="Na H."/>
            <person name="Zane M."/>
            <person name="LaButti K."/>
            <person name="Lipzen A."/>
            <person name="Haridas S."/>
            <person name="Barry K."/>
            <person name="Grigoriev I.V."/>
            <person name="Quarterman J."/>
            <person name="Slininger P."/>
            <person name="Dien B."/>
            <person name="Trinh C.T."/>
        </authorList>
    </citation>
    <scope>NUCLEOTIDE SEQUENCE [LARGE SCALE GENOMIC DNA]</scope>
    <source>
        <strain evidence="10 12">YB392</strain>
    </source>
</reference>
<evidence type="ECO:0000313" key="10">
    <source>
        <dbReference type="EMBL" id="RDW27064.1"/>
    </source>
</evidence>
<name>A0A1D8N6B6_YARLL</name>
<comment type="similarity">
    <text evidence="6">Belongs to the ubiquitin-conjugating enzyme family.</text>
</comment>
<dbReference type="Proteomes" id="UP000256601">
    <property type="component" value="Unassembled WGS sequence"/>
</dbReference>
<evidence type="ECO:0000256" key="2">
    <source>
        <dbReference type="ARBA" id="ARBA00022741"/>
    </source>
</evidence>
<keyword evidence="4 6" id="KW-0067">ATP-binding</keyword>
<dbReference type="InterPro" id="IPR000608">
    <property type="entry name" value="UBC"/>
</dbReference>
<protein>
    <submittedName>
        <fullName evidence="10">Ubiquitin-conjugating enzyme/RWD-like protein</fullName>
    </submittedName>
</protein>
<dbReference type="GO" id="GO:0005524">
    <property type="term" value="F:ATP binding"/>
    <property type="evidence" value="ECO:0007669"/>
    <property type="project" value="UniProtKB-UniRule"/>
</dbReference>
<feature type="active site" description="Glycyl thioester intermediate" evidence="5">
    <location>
        <position position="84"/>
    </location>
</feature>
<dbReference type="RefSeq" id="XP_002143002.1">
    <property type="nucleotide sequence ID" value="XM_002142966.1"/>
</dbReference>
<reference evidence="9 11" key="1">
    <citation type="journal article" date="2016" name="PLoS ONE">
        <title>Sequence Assembly of Yarrowia lipolytica Strain W29/CLIB89 Shows Transposable Element Diversity.</title>
        <authorList>
            <person name="Magnan C."/>
            <person name="Yu J."/>
            <person name="Chang I."/>
            <person name="Jahn E."/>
            <person name="Kanomata Y."/>
            <person name="Wu J."/>
            <person name="Zeller M."/>
            <person name="Oakes M."/>
            <person name="Baldi P."/>
            <person name="Sandmeyer S."/>
        </authorList>
    </citation>
    <scope>NUCLEOTIDE SEQUENCE [LARGE SCALE GENOMIC DNA]</scope>
    <source>
        <strain evidence="9">CLIB89</strain>
        <strain evidence="11">CLIB89(W29)</strain>
    </source>
</reference>
<dbReference type="EMBL" id="KZ858969">
    <property type="protein sequence ID" value="RDW27064.1"/>
    <property type="molecule type" value="Genomic_DNA"/>
</dbReference>
<dbReference type="OrthoDB" id="269518at2759"/>
<dbReference type="CDD" id="cd23804">
    <property type="entry name" value="UBCc_UBE2S"/>
    <property type="match status" value="1"/>
</dbReference>
<evidence type="ECO:0000256" key="4">
    <source>
        <dbReference type="ARBA" id="ARBA00022840"/>
    </source>
</evidence>
<evidence type="ECO:0000313" key="12">
    <source>
        <dbReference type="Proteomes" id="UP000256601"/>
    </source>
</evidence>
<keyword evidence="2 6" id="KW-0547">Nucleotide-binding</keyword>
<dbReference type="VEuPathDB" id="FungiDB:YALI0_B03575g"/>
<sequence length="214" mass="23694">MKIKKDVKELFSKTPADICVPRDYDGSLQNVAIVILGPEATPYYGGAWQMVIKVPSDYPQSAPKAFFKTRIFHPNVQPSTGEVCVDTLKRDWTPTTSLCDILVTIRCLLVHPNPESALNEEAGKLLLEDYAAFSRTARLMTNVHALNRSDYVKEEQTEPPASAVSSTKRTQHSSSPDEDVQTPMDGSISASQLEIQLAPKPAKKPKRKTGLKRL</sequence>
<dbReference type="Gene3D" id="3.10.110.10">
    <property type="entry name" value="Ubiquitin Conjugating Enzyme"/>
    <property type="match status" value="1"/>
</dbReference>
<evidence type="ECO:0000256" key="7">
    <source>
        <dbReference type="SAM" id="MobiDB-lite"/>
    </source>
</evidence>
<evidence type="ECO:0000256" key="5">
    <source>
        <dbReference type="PROSITE-ProRule" id="PRU10133"/>
    </source>
</evidence>
<dbReference type="GO" id="GO:0016740">
    <property type="term" value="F:transferase activity"/>
    <property type="evidence" value="ECO:0007669"/>
    <property type="project" value="UniProtKB-KW"/>
</dbReference>
<dbReference type="GeneID" id="7009395"/>
<evidence type="ECO:0000256" key="6">
    <source>
        <dbReference type="RuleBase" id="RU362109"/>
    </source>
</evidence>
<dbReference type="Proteomes" id="UP000182444">
    <property type="component" value="Chromosome 1B"/>
</dbReference>
<dbReference type="EMBL" id="CP017554">
    <property type="protein sequence ID" value="AOW01176.1"/>
    <property type="molecule type" value="Genomic_DNA"/>
</dbReference>
<feature type="compositionally biased region" description="Polar residues" evidence="7">
    <location>
        <begin position="163"/>
        <end position="174"/>
    </location>
</feature>
<accession>A0A1D8N6B6</accession>
<dbReference type="SUPFAM" id="SSF54495">
    <property type="entry name" value="UBC-like"/>
    <property type="match status" value="1"/>
</dbReference>
<dbReference type="SMART" id="SM00212">
    <property type="entry name" value="UBCc"/>
    <property type="match status" value="1"/>
</dbReference>
<gene>
    <name evidence="10" type="ORF">B0I71DRAFT_129773</name>
    <name evidence="9" type="ORF">YALI1_B05043g</name>
</gene>
<evidence type="ECO:0000256" key="3">
    <source>
        <dbReference type="ARBA" id="ARBA00022786"/>
    </source>
</evidence>
<evidence type="ECO:0000256" key="1">
    <source>
        <dbReference type="ARBA" id="ARBA00022679"/>
    </source>
</evidence>
<dbReference type="InterPro" id="IPR016135">
    <property type="entry name" value="UBQ-conjugating_enzyme/RWD"/>
</dbReference>
<dbReference type="InterPro" id="IPR050113">
    <property type="entry name" value="Ub_conjugating_enzyme"/>
</dbReference>
<dbReference type="Pfam" id="PF00179">
    <property type="entry name" value="UQ_con"/>
    <property type="match status" value="1"/>
</dbReference>
<dbReference type="InterPro" id="IPR023313">
    <property type="entry name" value="UBQ-conjugating_AS"/>
</dbReference>
<dbReference type="KEGG" id="yli:7009395"/>